<evidence type="ECO:0000313" key="2">
    <source>
        <dbReference type="Proteomes" id="UP000218238"/>
    </source>
</evidence>
<accession>A0A2A2TQ17</accession>
<name>A0A2A2TQ17_9CYAN</name>
<gene>
    <name evidence="1" type="ORF">CK510_01345</name>
</gene>
<sequence>MLVEKSQELIELSKQKKDLQKFANNLKTFQTRQKQINDAVAVIQLPVEALVTFRQRNIIDIVLTQNLTKKADALLNFIITAEENFKNDPDWILDNTKFDGNVFKQNVDGLKASIDKLLTEAWRSYLGQQMPSTNSEILSVLSKVENFKYPVQQIRNLDAEIKKIAYPINNSQFAIYEQKIAQLRQSWDTLKSDDFPDAVLDFIRVTANQGTSLKLLTPEVQSWINQHEIADNFKISLI</sequence>
<dbReference type="AlphaFoldDB" id="A0A2A2TQ17"/>
<evidence type="ECO:0000313" key="1">
    <source>
        <dbReference type="EMBL" id="PAX60540.1"/>
    </source>
</evidence>
<proteinExistence type="predicted"/>
<keyword evidence="2" id="KW-1185">Reference proteome</keyword>
<protein>
    <submittedName>
        <fullName evidence="1">Uncharacterized protein</fullName>
    </submittedName>
</protein>
<dbReference type="EMBL" id="NTFS01000007">
    <property type="protein sequence ID" value="PAX60540.1"/>
    <property type="molecule type" value="Genomic_DNA"/>
</dbReference>
<reference evidence="1 2" key="1">
    <citation type="submission" date="2017-08" db="EMBL/GenBank/DDBJ databases">
        <title>Draft genome sequence of filamentous cyanobacterium Calothrix elsteri CCALA 953.</title>
        <authorList>
            <person name="Gagunashvili A.N."/>
            <person name="Elster J."/>
            <person name="Andresson O.S."/>
        </authorList>
    </citation>
    <scope>NUCLEOTIDE SEQUENCE [LARGE SCALE GENOMIC DNA]</scope>
    <source>
        <strain evidence="1 2">CCALA 953</strain>
    </source>
</reference>
<comment type="caution">
    <text evidence="1">The sequence shown here is derived from an EMBL/GenBank/DDBJ whole genome shotgun (WGS) entry which is preliminary data.</text>
</comment>
<dbReference type="OrthoDB" id="511988at2"/>
<dbReference type="Proteomes" id="UP000218238">
    <property type="component" value="Unassembled WGS sequence"/>
</dbReference>
<dbReference type="RefSeq" id="WP_095719971.1">
    <property type="nucleotide sequence ID" value="NZ_NTFS01000007.1"/>
</dbReference>
<organism evidence="1 2">
    <name type="scientific">Brunnivagina elsteri CCALA 953</name>
    <dbReference type="NCBI Taxonomy" id="987040"/>
    <lineage>
        <taxon>Bacteria</taxon>
        <taxon>Bacillati</taxon>
        <taxon>Cyanobacteriota</taxon>
        <taxon>Cyanophyceae</taxon>
        <taxon>Nostocales</taxon>
        <taxon>Calotrichaceae</taxon>
        <taxon>Brunnivagina</taxon>
    </lineage>
</organism>